<organism evidence="2 3">
    <name type="scientific">Mycena albidolilacea</name>
    <dbReference type="NCBI Taxonomy" id="1033008"/>
    <lineage>
        <taxon>Eukaryota</taxon>
        <taxon>Fungi</taxon>
        <taxon>Dikarya</taxon>
        <taxon>Basidiomycota</taxon>
        <taxon>Agaricomycotina</taxon>
        <taxon>Agaricomycetes</taxon>
        <taxon>Agaricomycetidae</taxon>
        <taxon>Agaricales</taxon>
        <taxon>Marasmiineae</taxon>
        <taxon>Mycenaceae</taxon>
        <taxon>Mycena</taxon>
    </lineage>
</organism>
<proteinExistence type="predicted"/>
<gene>
    <name evidence="2" type="ORF">DFH08DRAFT_803286</name>
</gene>
<evidence type="ECO:0000313" key="3">
    <source>
        <dbReference type="Proteomes" id="UP001218218"/>
    </source>
</evidence>
<evidence type="ECO:0000313" key="2">
    <source>
        <dbReference type="EMBL" id="KAJ7355240.1"/>
    </source>
</evidence>
<dbReference type="Pfam" id="PF00806">
    <property type="entry name" value="PUF"/>
    <property type="match status" value="3"/>
</dbReference>
<dbReference type="InterPro" id="IPR016024">
    <property type="entry name" value="ARM-type_fold"/>
</dbReference>
<sequence length="333" mass="37267">MDTASRQIYPIWNSEICGDAPLLNLSLDLHIEAILMCLAQLQLSTTFPPTLRRHNCLVHPSGFLNSNAFEWRRIQRIYHVLSKAVCIPSTSFPSSTPCAVARTSRRASSSTLKVADPDARARIVDAIRTRGREMMMHSSGHWAVQRCLEVATGPEERHKIVACMRNVAFLTHSPPYTNADRFAQRPYGRPLQECHGCHLLQTALDCEGQEVSYGLLIMSELLWDDPATTPVNKYVSHVWNRGALVNPTGTTDLRVVRHTSPHRADSNPPSRLESTSPSVALACHETGSLLVQRGFENFEESVKDGTGTWHRESEKHSQMALENLLSGPRVYHE</sequence>
<dbReference type="Proteomes" id="UP001218218">
    <property type="component" value="Unassembled WGS sequence"/>
</dbReference>
<keyword evidence="3" id="KW-1185">Reference proteome</keyword>
<dbReference type="SUPFAM" id="SSF48371">
    <property type="entry name" value="ARM repeat"/>
    <property type="match status" value="1"/>
</dbReference>
<dbReference type="Gene3D" id="1.25.10.10">
    <property type="entry name" value="Leucine-rich Repeat Variant"/>
    <property type="match status" value="1"/>
</dbReference>
<reference evidence="2" key="1">
    <citation type="submission" date="2023-03" db="EMBL/GenBank/DDBJ databases">
        <title>Massive genome expansion in bonnet fungi (Mycena s.s.) driven by repeated elements and novel gene families across ecological guilds.</title>
        <authorList>
            <consortium name="Lawrence Berkeley National Laboratory"/>
            <person name="Harder C.B."/>
            <person name="Miyauchi S."/>
            <person name="Viragh M."/>
            <person name="Kuo A."/>
            <person name="Thoen E."/>
            <person name="Andreopoulos B."/>
            <person name="Lu D."/>
            <person name="Skrede I."/>
            <person name="Drula E."/>
            <person name="Henrissat B."/>
            <person name="Morin E."/>
            <person name="Kohler A."/>
            <person name="Barry K."/>
            <person name="LaButti K."/>
            <person name="Morin E."/>
            <person name="Salamov A."/>
            <person name="Lipzen A."/>
            <person name="Mereny Z."/>
            <person name="Hegedus B."/>
            <person name="Baldrian P."/>
            <person name="Stursova M."/>
            <person name="Weitz H."/>
            <person name="Taylor A."/>
            <person name="Grigoriev I.V."/>
            <person name="Nagy L.G."/>
            <person name="Martin F."/>
            <person name="Kauserud H."/>
        </authorList>
    </citation>
    <scope>NUCLEOTIDE SEQUENCE</scope>
    <source>
        <strain evidence="2">CBHHK002</strain>
    </source>
</reference>
<evidence type="ECO:0000256" key="1">
    <source>
        <dbReference type="ARBA" id="ARBA00022737"/>
    </source>
</evidence>
<name>A0AAD7ACL3_9AGAR</name>
<dbReference type="InterPro" id="IPR011989">
    <property type="entry name" value="ARM-like"/>
</dbReference>
<dbReference type="AlphaFoldDB" id="A0AAD7ACL3"/>
<dbReference type="GO" id="GO:0003723">
    <property type="term" value="F:RNA binding"/>
    <property type="evidence" value="ECO:0007669"/>
    <property type="project" value="InterPro"/>
</dbReference>
<dbReference type="InterPro" id="IPR001313">
    <property type="entry name" value="Pumilio_RNA-bd_rpt"/>
</dbReference>
<protein>
    <submittedName>
        <fullName evidence="2">Uncharacterized protein</fullName>
    </submittedName>
</protein>
<keyword evidence="1" id="KW-0677">Repeat</keyword>
<comment type="caution">
    <text evidence="2">The sequence shown here is derived from an EMBL/GenBank/DDBJ whole genome shotgun (WGS) entry which is preliminary data.</text>
</comment>
<accession>A0AAD7ACL3</accession>
<dbReference type="EMBL" id="JARIHO010000009">
    <property type="protein sequence ID" value="KAJ7355240.1"/>
    <property type="molecule type" value="Genomic_DNA"/>
</dbReference>